<reference evidence="2 3" key="1">
    <citation type="journal article" date="2011" name="Nat. Biotechnol.">
        <title>Comparative genomic analysis of the thermophilic biomass-degrading fungi Myceliophthora thermophila and Thielavia terrestris.</title>
        <authorList>
            <person name="Berka R.M."/>
            <person name="Grigoriev I.V."/>
            <person name="Otillar R."/>
            <person name="Salamov A."/>
            <person name="Grimwood J."/>
            <person name="Reid I."/>
            <person name="Ishmael N."/>
            <person name="John T."/>
            <person name="Darmond C."/>
            <person name="Moisan M.-C."/>
            <person name="Henrissat B."/>
            <person name="Coutinho P.M."/>
            <person name="Lombard V."/>
            <person name="Natvig D.O."/>
            <person name="Lindquist E."/>
            <person name="Schmutz J."/>
            <person name="Lucas S."/>
            <person name="Harris P."/>
            <person name="Powlowski J."/>
            <person name="Bellemare A."/>
            <person name="Taylor D."/>
            <person name="Butler G."/>
            <person name="de Vries R.P."/>
            <person name="Allijn I.E."/>
            <person name="van den Brink J."/>
            <person name="Ushinsky S."/>
            <person name="Storms R."/>
            <person name="Powell A.J."/>
            <person name="Paulsen I.T."/>
            <person name="Elbourne L.D.H."/>
            <person name="Baker S.E."/>
            <person name="Magnuson J."/>
            <person name="LaBoissiere S."/>
            <person name="Clutterbuck A.J."/>
            <person name="Martinez D."/>
            <person name="Wogulis M."/>
            <person name="de Leon A.L."/>
            <person name="Rey M.W."/>
            <person name="Tsang A."/>
        </authorList>
    </citation>
    <scope>NUCLEOTIDE SEQUENCE [LARGE SCALE GENOMIC DNA]</scope>
    <source>
        <strain evidence="3">ATCC 38088 / NRRL 8126</strain>
    </source>
</reference>
<dbReference type="OrthoDB" id="5419928at2759"/>
<protein>
    <submittedName>
        <fullName evidence="2">Uncharacterized protein</fullName>
    </submittedName>
</protein>
<evidence type="ECO:0000313" key="3">
    <source>
        <dbReference type="Proteomes" id="UP000008181"/>
    </source>
</evidence>
<evidence type="ECO:0000256" key="1">
    <source>
        <dbReference type="SAM" id="MobiDB-lite"/>
    </source>
</evidence>
<evidence type="ECO:0000313" key="2">
    <source>
        <dbReference type="EMBL" id="AEO71090.1"/>
    </source>
</evidence>
<dbReference type="Proteomes" id="UP000008181">
    <property type="component" value="Chromosome 6"/>
</dbReference>
<keyword evidence="3" id="KW-1185">Reference proteome</keyword>
<dbReference type="RefSeq" id="XP_003657426.1">
    <property type="nucleotide sequence ID" value="XM_003657378.1"/>
</dbReference>
<feature type="region of interest" description="Disordered" evidence="1">
    <location>
        <begin position="32"/>
        <end position="53"/>
    </location>
</feature>
<dbReference type="EMBL" id="CP003014">
    <property type="protein sequence ID" value="AEO71090.1"/>
    <property type="molecule type" value="Genomic_DNA"/>
</dbReference>
<sequence>MTDSGHTHEKVCARDIVAHSDAELNRYLDEHRPDGGAIDLDVDDPGNLPESFI</sequence>
<dbReference type="GeneID" id="11523139"/>
<proteinExistence type="predicted"/>
<dbReference type="KEGG" id="ttt:THITE_2123116"/>
<dbReference type="AlphaFoldDB" id="G2RGQ8"/>
<gene>
    <name evidence="2" type="ORF">THITE_2123116</name>
</gene>
<dbReference type="HOGENOM" id="CLU_3070354_0_0_1"/>
<accession>G2RGQ8</accession>
<organism evidence="2 3">
    <name type="scientific">Thermothielavioides terrestris (strain ATCC 38088 / NRRL 8126)</name>
    <name type="common">Thielavia terrestris</name>
    <dbReference type="NCBI Taxonomy" id="578455"/>
    <lineage>
        <taxon>Eukaryota</taxon>
        <taxon>Fungi</taxon>
        <taxon>Dikarya</taxon>
        <taxon>Ascomycota</taxon>
        <taxon>Pezizomycotina</taxon>
        <taxon>Sordariomycetes</taxon>
        <taxon>Sordariomycetidae</taxon>
        <taxon>Sordariales</taxon>
        <taxon>Chaetomiaceae</taxon>
        <taxon>Thermothielavioides</taxon>
        <taxon>Thermothielavioides terrestris</taxon>
    </lineage>
</organism>
<name>G2RGQ8_THETT</name>